<evidence type="ECO:0000313" key="2">
    <source>
        <dbReference type="Proteomes" id="UP000199476"/>
    </source>
</evidence>
<sequence>MGVDVSVERITNFSRESLVHVNGRGGCQRGDKISSEVRAVNKTIFETFHQVLMEDLEVDAAKAGAGGPILIC</sequence>
<dbReference type="Proteomes" id="UP000199476">
    <property type="component" value="Unassembled WGS sequence"/>
</dbReference>
<dbReference type="EMBL" id="FNGO01000003">
    <property type="protein sequence ID" value="SDL29333.1"/>
    <property type="molecule type" value="Genomic_DNA"/>
</dbReference>
<proteinExistence type="predicted"/>
<dbReference type="AlphaFoldDB" id="A0A1G9IWJ8"/>
<protein>
    <submittedName>
        <fullName evidence="1">Uncharacterized protein</fullName>
    </submittedName>
</protein>
<accession>A0A1G9IWJ8</accession>
<reference evidence="1 2" key="1">
    <citation type="submission" date="2016-10" db="EMBL/GenBank/DDBJ databases">
        <authorList>
            <person name="de Groot N.N."/>
        </authorList>
    </citation>
    <scope>NUCLEOTIDE SEQUENCE [LARGE SCALE GENOMIC DNA]</scope>
    <source>
        <strain evidence="1 2">SLAS-1</strain>
    </source>
</reference>
<gene>
    <name evidence="1" type="ORF">SAMN04488692_10376</name>
</gene>
<evidence type="ECO:0000313" key="1">
    <source>
        <dbReference type="EMBL" id="SDL29333.1"/>
    </source>
</evidence>
<organism evidence="1 2">
    <name type="scientific">Halarsenatibacter silvermanii</name>
    <dbReference type="NCBI Taxonomy" id="321763"/>
    <lineage>
        <taxon>Bacteria</taxon>
        <taxon>Bacillati</taxon>
        <taxon>Bacillota</taxon>
        <taxon>Clostridia</taxon>
        <taxon>Halanaerobiales</taxon>
        <taxon>Halarsenatibacteraceae</taxon>
        <taxon>Halarsenatibacter</taxon>
    </lineage>
</organism>
<dbReference type="STRING" id="321763.SAMN04488692_10376"/>
<name>A0A1G9IWJ8_9FIRM</name>
<keyword evidence="2" id="KW-1185">Reference proteome</keyword>